<feature type="transmembrane region" description="Helical" evidence="7">
    <location>
        <begin position="21"/>
        <end position="39"/>
    </location>
</feature>
<dbReference type="InterPro" id="IPR052081">
    <property type="entry name" value="Dispatched_Hh_regulator"/>
</dbReference>
<evidence type="ECO:0000256" key="7">
    <source>
        <dbReference type="SAM" id="Phobius"/>
    </source>
</evidence>
<evidence type="ECO:0000313" key="8">
    <source>
        <dbReference type="EMBL" id="KAB7497319.1"/>
    </source>
</evidence>
<feature type="region of interest" description="Disordered" evidence="6">
    <location>
        <begin position="173"/>
        <end position="214"/>
    </location>
</feature>
<keyword evidence="5" id="KW-0325">Glycoprotein</keyword>
<feature type="compositionally biased region" description="Basic and acidic residues" evidence="6">
    <location>
        <begin position="194"/>
        <end position="214"/>
    </location>
</feature>
<dbReference type="PANTHER" id="PTHR45951">
    <property type="entry name" value="PROTEIN DISPATCHED-RELATED"/>
    <property type="match status" value="1"/>
</dbReference>
<evidence type="ECO:0000256" key="6">
    <source>
        <dbReference type="SAM" id="MobiDB-lite"/>
    </source>
</evidence>
<evidence type="ECO:0000256" key="5">
    <source>
        <dbReference type="ARBA" id="ARBA00023180"/>
    </source>
</evidence>
<evidence type="ECO:0000313" key="9">
    <source>
        <dbReference type="Proteomes" id="UP000326759"/>
    </source>
</evidence>
<keyword evidence="4 7" id="KW-0472">Membrane</keyword>
<keyword evidence="9" id="KW-1185">Reference proteome</keyword>
<evidence type="ECO:0000256" key="2">
    <source>
        <dbReference type="ARBA" id="ARBA00022692"/>
    </source>
</evidence>
<evidence type="ECO:0000256" key="4">
    <source>
        <dbReference type="ARBA" id="ARBA00023136"/>
    </source>
</evidence>
<dbReference type="Proteomes" id="UP000326759">
    <property type="component" value="Unassembled WGS sequence"/>
</dbReference>
<sequence length="331" mass="36356">MLFIDSFCICGYAKVLCHHPYVVLSSVIIVVGICLALSLTAKPLPSFTDPALVFLASSKFNFTINLIVVVVGFESRGTIISERATAWKNLLDSTNARGPLIVNPLGNPEFKHTKQNVLPNGEVPVHKHKVCIEMTVDGPVEVADNCTEIDNKTRIATPTDETSFDMLRQMGRYSDSKDTSSANGASSSSSLDYKWQESDFHPDEGEGGSEDDHANHVHLSPDGFFCNELVTSQQVPEYGHVVIKNKDPMQNLFSLHNLKAVCELDSILRSPLEINSICERSSGTRCCPSWSLPNYVALLSNKTSCMDLTLCTANGSVELYLLDAIEKQLKL</sequence>
<dbReference type="EMBL" id="SEYY01020421">
    <property type="protein sequence ID" value="KAB7497319.1"/>
    <property type="molecule type" value="Genomic_DNA"/>
</dbReference>
<keyword evidence="2 7" id="KW-0812">Transmembrane</keyword>
<comment type="caution">
    <text evidence="8">The sequence shown here is derived from an EMBL/GenBank/DDBJ whole genome shotgun (WGS) entry which is preliminary data.</text>
</comment>
<evidence type="ECO:0000256" key="1">
    <source>
        <dbReference type="ARBA" id="ARBA00004141"/>
    </source>
</evidence>
<evidence type="ECO:0000256" key="3">
    <source>
        <dbReference type="ARBA" id="ARBA00022989"/>
    </source>
</evidence>
<comment type="subcellular location">
    <subcellularLocation>
        <location evidence="1">Membrane</location>
        <topology evidence="1">Multi-pass membrane protein</topology>
    </subcellularLocation>
</comment>
<accession>A0A5N5SUI6</accession>
<feature type="compositionally biased region" description="Low complexity" evidence="6">
    <location>
        <begin position="180"/>
        <end position="190"/>
    </location>
</feature>
<proteinExistence type="predicted"/>
<dbReference type="GO" id="GO:0007224">
    <property type="term" value="P:smoothened signaling pathway"/>
    <property type="evidence" value="ECO:0007669"/>
    <property type="project" value="TreeGrafter"/>
</dbReference>
<dbReference type="GO" id="GO:0022857">
    <property type="term" value="F:transmembrane transporter activity"/>
    <property type="evidence" value="ECO:0007669"/>
    <property type="project" value="TreeGrafter"/>
</dbReference>
<protein>
    <submittedName>
        <fullName evidence="8">Protein dispatched-like protein 2</fullName>
    </submittedName>
</protein>
<gene>
    <name evidence="8" type="primary">DISP2</name>
    <name evidence="8" type="ORF">Anas_07977</name>
</gene>
<name>A0A5N5SUI6_9CRUS</name>
<dbReference type="GO" id="GO:0016020">
    <property type="term" value="C:membrane"/>
    <property type="evidence" value="ECO:0007669"/>
    <property type="project" value="UniProtKB-SubCell"/>
</dbReference>
<reference evidence="8 9" key="1">
    <citation type="journal article" date="2019" name="PLoS Biol.">
        <title>Sex chromosomes control vertical transmission of feminizing Wolbachia symbionts in an isopod.</title>
        <authorList>
            <person name="Becking T."/>
            <person name="Chebbi M.A."/>
            <person name="Giraud I."/>
            <person name="Moumen B."/>
            <person name="Laverre T."/>
            <person name="Caubet Y."/>
            <person name="Peccoud J."/>
            <person name="Gilbert C."/>
            <person name="Cordaux R."/>
        </authorList>
    </citation>
    <scope>NUCLEOTIDE SEQUENCE [LARGE SCALE GENOMIC DNA]</scope>
    <source>
        <strain evidence="8">ANa2</strain>
        <tissue evidence="8">Whole body excluding digestive tract and cuticle</tissue>
    </source>
</reference>
<dbReference type="AlphaFoldDB" id="A0A5N5SUI6"/>
<feature type="transmembrane region" description="Helical" evidence="7">
    <location>
        <begin position="51"/>
        <end position="73"/>
    </location>
</feature>
<organism evidence="8 9">
    <name type="scientific">Armadillidium nasatum</name>
    <dbReference type="NCBI Taxonomy" id="96803"/>
    <lineage>
        <taxon>Eukaryota</taxon>
        <taxon>Metazoa</taxon>
        <taxon>Ecdysozoa</taxon>
        <taxon>Arthropoda</taxon>
        <taxon>Crustacea</taxon>
        <taxon>Multicrustacea</taxon>
        <taxon>Malacostraca</taxon>
        <taxon>Eumalacostraca</taxon>
        <taxon>Peracarida</taxon>
        <taxon>Isopoda</taxon>
        <taxon>Oniscidea</taxon>
        <taxon>Crinocheta</taxon>
        <taxon>Armadillidiidae</taxon>
        <taxon>Armadillidium</taxon>
    </lineage>
</organism>
<keyword evidence="3 7" id="KW-1133">Transmembrane helix</keyword>
<dbReference type="OrthoDB" id="193905at2759"/>
<dbReference type="PANTHER" id="PTHR45951:SF3">
    <property type="entry name" value="PROTEIN DISPATCHED"/>
    <property type="match status" value="1"/>
</dbReference>